<dbReference type="PANTHER" id="PTHR46401:SF2">
    <property type="entry name" value="GLYCOSYLTRANSFERASE WBBK-RELATED"/>
    <property type="match status" value="1"/>
</dbReference>
<dbReference type="Proteomes" id="UP000319499">
    <property type="component" value="Unassembled WGS sequence"/>
</dbReference>
<dbReference type="AlphaFoldDB" id="A0A563DGS9"/>
<dbReference type="RefSeq" id="WP_146261850.1">
    <property type="nucleotide sequence ID" value="NZ_SELG01000031.1"/>
</dbReference>
<keyword evidence="1 3" id="KW-0808">Transferase</keyword>
<keyword evidence="2" id="KW-0472">Membrane</keyword>
<dbReference type="OrthoDB" id="9811239at2"/>
<evidence type="ECO:0000256" key="1">
    <source>
        <dbReference type="ARBA" id="ARBA00022679"/>
    </source>
</evidence>
<dbReference type="EMBL" id="SELH01000016">
    <property type="protein sequence ID" value="TWP29034.1"/>
    <property type="molecule type" value="Genomic_DNA"/>
</dbReference>
<keyword evidence="2" id="KW-0812">Transmembrane</keyword>
<name>A0A563DGS9_9FLAO</name>
<dbReference type="PANTHER" id="PTHR46401">
    <property type="entry name" value="GLYCOSYLTRANSFERASE WBBK-RELATED"/>
    <property type="match status" value="1"/>
</dbReference>
<dbReference type="SUPFAM" id="SSF53756">
    <property type="entry name" value="UDP-Glycosyltransferase/glycogen phosphorylase"/>
    <property type="match status" value="1"/>
</dbReference>
<dbReference type="Pfam" id="PF13692">
    <property type="entry name" value="Glyco_trans_1_4"/>
    <property type="match status" value="1"/>
</dbReference>
<dbReference type="Gene3D" id="3.40.50.2000">
    <property type="entry name" value="Glycogen Phosphorylase B"/>
    <property type="match status" value="1"/>
</dbReference>
<keyword evidence="2" id="KW-1133">Transmembrane helix</keyword>
<evidence type="ECO:0000313" key="4">
    <source>
        <dbReference type="Proteomes" id="UP000319499"/>
    </source>
</evidence>
<accession>A0A563DGS9</accession>
<feature type="transmembrane region" description="Helical" evidence="2">
    <location>
        <begin position="81"/>
        <end position="102"/>
    </location>
</feature>
<dbReference type="GO" id="GO:0016757">
    <property type="term" value="F:glycosyltransferase activity"/>
    <property type="evidence" value="ECO:0007669"/>
    <property type="project" value="TreeGrafter"/>
</dbReference>
<organism evidence="3 4">
    <name type="scientific">Apibacter muscae</name>
    <dbReference type="NCBI Taxonomy" id="2509004"/>
    <lineage>
        <taxon>Bacteria</taxon>
        <taxon>Pseudomonadati</taxon>
        <taxon>Bacteroidota</taxon>
        <taxon>Flavobacteriia</taxon>
        <taxon>Flavobacteriales</taxon>
        <taxon>Weeksellaceae</taxon>
        <taxon>Apibacter</taxon>
    </lineage>
</organism>
<comment type="caution">
    <text evidence="3">The sequence shown here is derived from an EMBL/GenBank/DDBJ whole genome shotgun (WGS) entry which is preliminary data.</text>
</comment>
<reference evidence="3 4" key="1">
    <citation type="submission" date="2019-02" db="EMBL/GenBank/DDBJ databases">
        <title>Apibacter muscae sp. nov.: a novel member of the house fly microbiota.</title>
        <authorList>
            <person name="Park R."/>
        </authorList>
    </citation>
    <scope>NUCLEOTIDE SEQUENCE [LARGE SCALE GENOMIC DNA]</scope>
    <source>
        <strain evidence="3 4">AL1</strain>
    </source>
</reference>
<evidence type="ECO:0000313" key="3">
    <source>
        <dbReference type="EMBL" id="TWP29034.1"/>
    </source>
</evidence>
<proteinExistence type="predicted"/>
<feature type="transmembrane region" description="Helical" evidence="2">
    <location>
        <begin position="59"/>
        <end position="75"/>
    </location>
</feature>
<protein>
    <submittedName>
        <fullName evidence="3">Glycosyltransferase</fullName>
    </submittedName>
</protein>
<sequence length="360" mass="42827">MRMVLIDRIGIYSGMNHYIDAFVSELRKRKYETKIVSNYQGKQSILKNYYIGGNISEKIYLFIISYIAYIVQIIKLRKNNYFITSFYGEVQDVIFLIPFLFFSKKKIILDVHELVGLDIKNKIKSRAIIFFVKLISGKIIYHSSRTEEIIENIKYSGEIYYCPHLKYIYSKEYDLKNIKKEIEELINRDKVNFLFFGNIRESKGIDLLFEVINKLEDQYLLKSNFIIAGKDPENLLISYSDIKNIKKITRYITGEEANYLYSNADYILLPYKEISQSGVLETAIYFKKKSICSNINYFREIIKKYKSFGFLFNSAEEFLYTIQNLCVEKKEDINKEDYNNYLNKEEIDQFFYQLNKSLIL</sequence>
<gene>
    <name evidence="3" type="ORF">ETU09_04125</name>
</gene>
<evidence type="ECO:0000256" key="2">
    <source>
        <dbReference type="SAM" id="Phobius"/>
    </source>
</evidence>
<dbReference type="GO" id="GO:0009103">
    <property type="term" value="P:lipopolysaccharide biosynthetic process"/>
    <property type="evidence" value="ECO:0007669"/>
    <property type="project" value="TreeGrafter"/>
</dbReference>
<keyword evidence="4" id="KW-1185">Reference proteome</keyword>